<keyword evidence="2" id="KW-1185">Reference proteome</keyword>
<dbReference type="AlphaFoldDB" id="A0A4R9GCA8"/>
<dbReference type="EMBL" id="RQET01000009">
    <property type="protein sequence ID" value="TGK08790.1"/>
    <property type="molecule type" value="Genomic_DNA"/>
</dbReference>
<evidence type="ECO:0000313" key="2">
    <source>
        <dbReference type="Proteomes" id="UP000298458"/>
    </source>
</evidence>
<dbReference type="RefSeq" id="WP_135768475.1">
    <property type="nucleotide sequence ID" value="NZ_RQET01000009.1"/>
</dbReference>
<name>A0A4R9GCA8_9LEPT</name>
<sequence length="145" mass="16339">MKVFLNVSFLLLVGGVAYLAFLLKQSANLQDTVEFSKPGDHTMPGTEITYLILKRPKSILGGNRYYFAGKRLNDEIPFVQKYSPILDSEKDKFDKINDLSGCGNDTYIITLKIGETLSYKKFNIFDTSPQQTDEKGLQVCRRGKG</sequence>
<comment type="caution">
    <text evidence="1">The sequence shown here is derived from an EMBL/GenBank/DDBJ whole genome shotgun (WGS) entry which is preliminary data.</text>
</comment>
<organism evidence="1 2">
    <name type="scientific">Leptospira fletcheri</name>
    <dbReference type="NCBI Taxonomy" id="2484981"/>
    <lineage>
        <taxon>Bacteria</taxon>
        <taxon>Pseudomonadati</taxon>
        <taxon>Spirochaetota</taxon>
        <taxon>Spirochaetia</taxon>
        <taxon>Leptospirales</taxon>
        <taxon>Leptospiraceae</taxon>
        <taxon>Leptospira</taxon>
    </lineage>
</organism>
<accession>A0A4R9GCA8</accession>
<dbReference type="OrthoDB" id="339120at2"/>
<proteinExistence type="predicted"/>
<gene>
    <name evidence="1" type="ORF">EHO60_12120</name>
</gene>
<protein>
    <submittedName>
        <fullName evidence="1">Uncharacterized protein</fullName>
    </submittedName>
</protein>
<dbReference type="Proteomes" id="UP000298458">
    <property type="component" value="Unassembled WGS sequence"/>
</dbReference>
<reference evidence="1" key="1">
    <citation type="journal article" date="2019" name="PLoS Negl. Trop. Dis.">
        <title>Revisiting the worldwide diversity of Leptospira species in the environment.</title>
        <authorList>
            <person name="Vincent A.T."/>
            <person name="Schiettekatte O."/>
            <person name="Bourhy P."/>
            <person name="Veyrier F.J."/>
            <person name="Picardeau M."/>
        </authorList>
    </citation>
    <scope>NUCLEOTIDE SEQUENCE [LARGE SCALE GENOMIC DNA]</scope>
    <source>
        <strain evidence="1">SSW15</strain>
    </source>
</reference>
<evidence type="ECO:0000313" key="1">
    <source>
        <dbReference type="EMBL" id="TGK08790.1"/>
    </source>
</evidence>